<organism evidence="1">
    <name type="scientific">freshwater metagenome</name>
    <dbReference type="NCBI Taxonomy" id="449393"/>
    <lineage>
        <taxon>unclassified sequences</taxon>
        <taxon>metagenomes</taxon>
        <taxon>ecological metagenomes</taxon>
    </lineage>
</organism>
<dbReference type="AlphaFoldDB" id="A0A6J7GNC4"/>
<sequence>MFSSTRNRIVAVLLLLVVLFAFGLRLGHPQDGLKNALGSAKSGIVLYKTGADFKVGAKAMVKIDQPNPSPIIAFIVSTQGDNVQIQSGTEVVTVKKSQVYGKLIAVIPFIGSILSVVGL</sequence>
<proteinExistence type="predicted"/>
<evidence type="ECO:0000313" key="1">
    <source>
        <dbReference type="EMBL" id="CAB4909801.1"/>
    </source>
</evidence>
<gene>
    <name evidence="1" type="ORF">UFOPK3608_00861</name>
</gene>
<reference evidence="1" key="1">
    <citation type="submission" date="2020-05" db="EMBL/GenBank/DDBJ databases">
        <authorList>
            <person name="Chiriac C."/>
            <person name="Salcher M."/>
            <person name="Ghai R."/>
            <person name="Kavagutti S V."/>
        </authorList>
    </citation>
    <scope>NUCLEOTIDE SEQUENCE</scope>
</reference>
<accession>A0A6J7GNC4</accession>
<dbReference type="EMBL" id="CAFBMP010000068">
    <property type="protein sequence ID" value="CAB4909801.1"/>
    <property type="molecule type" value="Genomic_DNA"/>
</dbReference>
<protein>
    <submittedName>
        <fullName evidence="1">Unannotated protein</fullName>
    </submittedName>
</protein>
<name>A0A6J7GNC4_9ZZZZ</name>